<protein>
    <submittedName>
        <fullName evidence="3">NAD(P)H nitroreductase</fullName>
    </submittedName>
</protein>
<feature type="domain" description="Nitroreductase" evidence="2">
    <location>
        <begin position="37"/>
        <end position="82"/>
    </location>
</feature>
<dbReference type="EMBL" id="AP019735">
    <property type="protein sequence ID" value="BBL04934.1"/>
    <property type="molecule type" value="Genomic_DNA"/>
</dbReference>
<accession>A0A4Y1WWU8</accession>
<evidence type="ECO:0000256" key="1">
    <source>
        <dbReference type="SAM" id="SignalP"/>
    </source>
</evidence>
<dbReference type="PANTHER" id="PTHR23026:SF123">
    <property type="entry name" value="NAD(P)H NITROREDUCTASE RV3131-RELATED"/>
    <property type="match status" value="1"/>
</dbReference>
<evidence type="ECO:0000259" key="2">
    <source>
        <dbReference type="Pfam" id="PF00881"/>
    </source>
</evidence>
<dbReference type="Proteomes" id="UP000318946">
    <property type="component" value="Chromosome"/>
</dbReference>
<dbReference type="InterPro" id="IPR050627">
    <property type="entry name" value="Nitroreductase/BluB"/>
</dbReference>
<proteinExistence type="predicted"/>
<keyword evidence="4" id="KW-1185">Reference proteome</keyword>
<reference evidence="4" key="1">
    <citation type="submission" date="2019-06" db="EMBL/GenBank/DDBJ databases">
        <title>Alistipes onderdonkii subsp. vulgaris subsp. nov., Alistipes dispar sp. nov. and Alistipes communis sp. nov., isolated from human faeces, and creation of Alistipes onderdonkii subsp. onderdonkii subsp. nov.</title>
        <authorList>
            <person name="Sakamoto M."/>
            <person name="Ikeyama N."/>
            <person name="Ogata Y."/>
            <person name="Suda W."/>
            <person name="Iino T."/>
            <person name="Hattori M."/>
            <person name="Ohkuma M."/>
        </authorList>
    </citation>
    <scope>NUCLEOTIDE SEQUENCE [LARGE SCALE GENOMIC DNA]</scope>
    <source>
        <strain evidence="4">5CBH24</strain>
    </source>
</reference>
<feature type="domain" description="Nitroreductase" evidence="2">
    <location>
        <begin position="91"/>
        <end position="174"/>
    </location>
</feature>
<dbReference type="AlphaFoldDB" id="A0A4Y1WWU8"/>
<dbReference type="InterPro" id="IPR029479">
    <property type="entry name" value="Nitroreductase"/>
</dbReference>
<dbReference type="RefSeq" id="WP_141413238.1">
    <property type="nucleotide sequence ID" value="NZ_AP019735.1"/>
</dbReference>
<evidence type="ECO:0000313" key="3">
    <source>
        <dbReference type="EMBL" id="BBL04934.1"/>
    </source>
</evidence>
<gene>
    <name evidence="3" type="ORF">A5CBH24_22470</name>
</gene>
<evidence type="ECO:0000313" key="4">
    <source>
        <dbReference type="Proteomes" id="UP000318946"/>
    </source>
</evidence>
<dbReference type="Gene3D" id="3.40.109.10">
    <property type="entry name" value="NADH Oxidase"/>
    <property type="match status" value="1"/>
</dbReference>
<dbReference type="PANTHER" id="PTHR23026">
    <property type="entry name" value="NADPH NITROREDUCTASE"/>
    <property type="match status" value="1"/>
</dbReference>
<name>A0A4Y1WWU8_9BACT</name>
<dbReference type="SUPFAM" id="SSF55469">
    <property type="entry name" value="FMN-dependent nitroreductase-like"/>
    <property type="match status" value="1"/>
</dbReference>
<feature type="signal peptide" evidence="1">
    <location>
        <begin position="1"/>
        <end position="17"/>
    </location>
</feature>
<sequence length="195" mass="21020">MKIGIYLAAGIAALSVAACTPKTTGTPETNPALETIFSRTSIRTYQDRTVEPQKIELLLRAAMSAPSGKDQRPWEFVVVNERPILDSLAAALPYAKMLAQAPCAVIVCGSPARSSYWYLDCSAAAENILLAAHSLGLGGVWTAAYPYAERMEAVRSNLALPEGILPLCVIPIGYPAAVGEPKRKFDAGRIHYNEW</sequence>
<dbReference type="InterPro" id="IPR000415">
    <property type="entry name" value="Nitroreductase-like"/>
</dbReference>
<dbReference type="GO" id="GO:0016491">
    <property type="term" value="F:oxidoreductase activity"/>
    <property type="evidence" value="ECO:0007669"/>
    <property type="project" value="InterPro"/>
</dbReference>
<organism evidence="3 4">
    <name type="scientific">Alistipes communis</name>
    <dbReference type="NCBI Taxonomy" id="2585118"/>
    <lineage>
        <taxon>Bacteria</taxon>
        <taxon>Pseudomonadati</taxon>
        <taxon>Bacteroidota</taxon>
        <taxon>Bacteroidia</taxon>
        <taxon>Bacteroidales</taxon>
        <taxon>Rikenellaceae</taxon>
        <taxon>Alistipes</taxon>
    </lineage>
</organism>
<feature type="chain" id="PRO_5021251769" evidence="1">
    <location>
        <begin position="18"/>
        <end position="195"/>
    </location>
</feature>
<dbReference type="OrthoDB" id="9812105at2"/>
<dbReference type="GeneID" id="78342961"/>
<dbReference type="Pfam" id="PF00881">
    <property type="entry name" value="Nitroreductase"/>
    <property type="match status" value="2"/>
</dbReference>
<dbReference type="PROSITE" id="PS51257">
    <property type="entry name" value="PROKAR_LIPOPROTEIN"/>
    <property type="match status" value="1"/>
</dbReference>
<dbReference type="KEGG" id="acou:A5CBH24_22470"/>
<dbReference type="CDD" id="cd02150">
    <property type="entry name" value="nitroreductase"/>
    <property type="match status" value="1"/>
</dbReference>
<keyword evidence="1" id="KW-0732">Signal</keyword>